<reference evidence="3" key="1">
    <citation type="journal article" date="2019" name="Int. J. Syst. Evol. Microbiol.">
        <title>The Global Catalogue of Microorganisms (GCM) 10K type strain sequencing project: providing services to taxonomists for standard genome sequencing and annotation.</title>
        <authorList>
            <consortium name="The Broad Institute Genomics Platform"/>
            <consortium name="The Broad Institute Genome Sequencing Center for Infectious Disease"/>
            <person name="Wu L."/>
            <person name="Ma J."/>
        </authorList>
    </citation>
    <scope>NUCLEOTIDE SEQUENCE [LARGE SCALE GENOMIC DNA]</scope>
    <source>
        <strain evidence="3">NBRC 112502</strain>
    </source>
</reference>
<name>A0ABQ5ZZI2_9PROT</name>
<dbReference type="PIRSF" id="PIRSF038896">
    <property type="entry name" value="NAPE-PLD"/>
    <property type="match status" value="1"/>
</dbReference>
<dbReference type="Proteomes" id="UP001156641">
    <property type="component" value="Unassembled WGS sequence"/>
</dbReference>
<evidence type="ECO:0000259" key="1">
    <source>
        <dbReference type="Pfam" id="PF12706"/>
    </source>
</evidence>
<comment type="caution">
    <text evidence="2">The sequence shown here is derived from an EMBL/GenBank/DDBJ whole genome shotgun (WGS) entry which is preliminary data.</text>
</comment>
<protein>
    <submittedName>
        <fullName evidence="2">MBL fold metallo-hydrolase</fullName>
    </submittedName>
</protein>
<dbReference type="EMBL" id="BSOS01000005">
    <property type="protein sequence ID" value="GLR65604.1"/>
    <property type="molecule type" value="Genomic_DNA"/>
</dbReference>
<evidence type="ECO:0000313" key="2">
    <source>
        <dbReference type="EMBL" id="GLR65604.1"/>
    </source>
</evidence>
<keyword evidence="3" id="KW-1185">Reference proteome</keyword>
<feature type="domain" description="Metallo-beta-lactamase" evidence="1">
    <location>
        <begin position="84"/>
        <end position="281"/>
    </location>
</feature>
<dbReference type="PANTHER" id="PTHR15032">
    <property type="entry name" value="N-ACYL-PHOSPHATIDYLETHANOLAMINE-HYDROLYZING PHOSPHOLIPASE D"/>
    <property type="match status" value="1"/>
</dbReference>
<dbReference type="PANTHER" id="PTHR15032:SF4">
    <property type="entry name" value="N-ACYL-PHOSPHATIDYLETHANOLAMINE-HYDROLYZING PHOSPHOLIPASE D"/>
    <property type="match status" value="1"/>
</dbReference>
<evidence type="ECO:0000313" key="3">
    <source>
        <dbReference type="Proteomes" id="UP001156641"/>
    </source>
</evidence>
<organism evidence="2 3">
    <name type="scientific">Acidocella aquatica</name>
    <dbReference type="NCBI Taxonomy" id="1922313"/>
    <lineage>
        <taxon>Bacteria</taxon>
        <taxon>Pseudomonadati</taxon>
        <taxon>Pseudomonadota</taxon>
        <taxon>Alphaproteobacteria</taxon>
        <taxon>Acetobacterales</taxon>
        <taxon>Acidocellaceae</taxon>
        <taxon>Acidocella</taxon>
    </lineage>
</organism>
<accession>A0ABQ5ZZI2</accession>
<dbReference type="RefSeq" id="WP_284256106.1">
    <property type="nucleotide sequence ID" value="NZ_BSOS01000005.1"/>
</dbReference>
<dbReference type="InterPro" id="IPR024884">
    <property type="entry name" value="NAPE-PLD"/>
</dbReference>
<dbReference type="Gene3D" id="3.60.15.10">
    <property type="entry name" value="Ribonuclease Z/Hydroxyacylglutathione hydrolase-like"/>
    <property type="match status" value="1"/>
</dbReference>
<dbReference type="SUPFAM" id="SSF56281">
    <property type="entry name" value="Metallo-hydrolase/oxidoreductase"/>
    <property type="match status" value="1"/>
</dbReference>
<dbReference type="InterPro" id="IPR036866">
    <property type="entry name" value="RibonucZ/Hydroxyglut_hydro"/>
</dbReference>
<dbReference type="Pfam" id="PF12706">
    <property type="entry name" value="Lactamase_B_2"/>
    <property type="match status" value="1"/>
</dbReference>
<proteinExistence type="predicted"/>
<gene>
    <name evidence="2" type="ORF">GCM10010909_02820</name>
</gene>
<sequence length="323" mass="36157">MSYPISDHYDGKLFFNPEPTARAANGRRLNFFTILRARLRRNPETWATWPKHIENNHHPVPSVEPPAISFIGHSTFLIHLPGLNILTDPVFSARCSPSQFAGPKRVRAPGVALHHLPHVDLILLSHNHYDHMDIISLRKLRARFPKVHIVTTLGNAAFLHKKGIPGAVELDWWQSHTHGEAVLTVTPARHFAARTLYDRNTTLWGGMFIEHQGRRIYFAGDTGATKFFTEIRARLGAPDLALLPIGAYEPRWFMGPVHMNPQDAVQAFAALEAKRAIGMHFGTFQLTAEAIGAPEQDLAAAREEAGIAEDLFFTLDCGETIRL</sequence>
<dbReference type="InterPro" id="IPR001279">
    <property type="entry name" value="Metallo-B-lactamas"/>
</dbReference>